<dbReference type="OrthoDB" id="100846at2157"/>
<comment type="caution">
    <text evidence="1">The sequence shown here is derived from an EMBL/GenBank/DDBJ whole genome shotgun (WGS) entry which is preliminary data.</text>
</comment>
<evidence type="ECO:0000313" key="1">
    <source>
        <dbReference type="EMBL" id="MRW97614.1"/>
    </source>
</evidence>
<keyword evidence="2" id="KW-1185">Reference proteome</keyword>
<accession>A0A6A8G976</accession>
<dbReference type="Proteomes" id="UP000443423">
    <property type="component" value="Unassembled WGS sequence"/>
</dbReference>
<evidence type="ECO:0000313" key="2">
    <source>
        <dbReference type="Proteomes" id="UP000443423"/>
    </source>
</evidence>
<evidence type="ECO:0008006" key="3">
    <source>
        <dbReference type="Google" id="ProtNLM"/>
    </source>
</evidence>
<dbReference type="SUPFAM" id="SSF53649">
    <property type="entry name" value="Alkaline phosphatase-like"/>
    <property type="match status" value="1"/>
</dbReference>
<organism evidence="1 2">
    <name type="scientific">Haloferax marinum</name>
    <dbReference type="NCBI Taxonomy" id="2666143"/>
    <lineage>
        <taxon>Archaea</taxon>
        <taxon>Methanobacteriati</taxon>
        <taxon>Methanobacteriota</taxon>
        <taxon>Stenosarchaea group</taxon>
        <taxon>Halobacteria</taxon>
        <taxon>Halobacteriales</taxon>
        <taxon>Haloferacaceae</taxon>
        <taxon>Haloferax</taxon>
    </lineage>
</organism>
<dbReference type="EMBL" id="WKJQ01000001">
    <property type="protein sequence ID" value="MRW97614.1"/>
    <property type="molecule type" value="Genomic_DNA"/>
</dbReference>
<reference evidence="1 2" key="1">
    <citation type="submission" date="2019-11" db="EMBL/GenBank/DDBJ databases">
        <title>Whole genome sequence of Haloferax sp. MBLA0078.</title>
        <authorList>
            <person name="Seo M.-J."/>
            <person name="Cho E.-S."/>
        </authorList>
    </citation>
    <scope>NUCLEOTIDE SEQUENCE [LARGE SCALE GENOMIC DNA]</scope>
    <source>
        <strain evidence="1 2">MBLA0078</strain>
    </source>
</reference>
<sequence>MTLLPDRYTLDNFTAGLRNPKLFQIELRRMLTYQLFTAAHGRGISVTEQDWDTLVILDACRYDYFADRVEQSGIDGSLSSVISRGPESWIFMSENFVGNELHDTVYVSANPHANELPDGTFFRVEPLLDSWDPDAETILPDDVVSAAVDMHERHPDKRLIVHFMQPHIPYIGETAEQVRRDVDISRFRVGSRWWDAMEAGEISREQTHEAYVESLDIVLEHVASLLEQVDGKTVITADHGELLGERLVPFGPPHYGHPPIHTAKLRTVPWFEPEFDDRREVVAEDPMAVERLDDEEVGDRLEALGYV</sequence>
<dbReference type="InterPro" id="IPR017850">
    <property type="entry name" value="Alkaline_phosphatase_core_sf"/>
</dbReference>
<name>A0A6A8G976_9EURY</name>
<dbReference type="AlphaFoldDB" id="A0A6A8G976"/>
<dbReference type="Gene3D" id="3.40.720.10">
    <property type="entry name" value="Alkaline Phosphatase, subunit A"/>
    <property type="match status" value="1"/>
</dbReference>
<proteinExistence type="predicted"/>
<dbReference type="RefSeq" id="WP_151113071.1">
    <property type="nucleotide sequence ID" value="NZ_WKJQ01000001.1"/>
</dbReference>
<protein>
    <recommendedName>
        <fullName evidence="3">AlkP-core domain protein</fullName>
    </recommendedName>
</protein>
<gene>
    <name evidence="1" type="ORF">GJR99_13660</name>
</gene>